<gene>
    <name evidence="9" type="ORF">HF086_003198</name>
</gene>
<dbReference type="GO" id="GO:0005634">
    <property type="term" value="C:nucleus"/>
    <property type="evidence" value="ECO:0007669"/>
    <property type="project" value="InterPro"/>
</dbReference>
<protein>
    <recommendedName>
        <fullName evidence="11">THAP-type domain-containing protein</fullName>
    </recommendedName>
</protein>
<keyword evidence="4 5" id="KW-0238">DNA-binding</keyword>
<dbReference type="SMART" id="SM00980">
    <property type="entry name" value="THAP"/>
    <property type="match status" value="1"/>
</dbReference>
<dbReference type="InterPro" id="IPR038441">
    <property type="entry name" value="THAP_Znf_sf"/>
</dbReference>
<organism evidence="9 10">
    <name type="scientific">Spodoptera exigua</name>
    <name type="common">Beet armyworm</name>
    <name type="synonym">Noctua fulgens</name>
    <dbReference type="NCBI Taxonomy" id="7107"/>
    <lineage>
        <taxon>Eukaryota</taxon>
        <taxon>Metazoa</taxon>
        <taxon>Ecdysozoa</taxon>
        <taxon>Arthropoda</taxon>
        <taxon>Hexapoda</taxon>
        <taxon>Insecta</taxon>
        <taxon>Pterygota</taxon>
        <taxon>Neoptera</taxon>
        <taxon>Endopterygota</taxon>
        <taxon>Lepidoptera</taxon>
        <taxon>Glossata</taxon>
        <taxon>Ditrysia</taxon>
        <taxon>Noctuoidea</taxon>
        <taxon>Noctuidae</taxon>
        <taxon>Amphipyrinae</taxon>
        <taxon>Spodoptera</taxon>
    </lineage>
</organism>
<evidence type="ECO:0000256" key="4">
    <source>
        <dbReference type="ARBA" id="ARBA00023125"/>
    </source>
</evidence>
<dbReference type="InterPro" id="IPR006612">
    <property type="entry name" value="THAP_Znf"/>
</dbReference>
<dbReference type="PANTHER" id="PTHR46600:SF11">
    <property type="entry name" value="THAP DOMAIN-CONTAINING PROTEIN 10"/>
    <property type="match status" value="1"/>
</dbReference>
<dbReference type="Proteomes" id="UP000814243">
    <property type="component" value="Unassembled WGS sequence"/>
</dbReference>
<keyword evidence="3 6" id="KW-0862">Zinc</keyword>
<keyword evidence="2 5" id="KW-0863">Zinc-finger</keyword>
<evidence type="ECO:0000313" key="10">
    <source>
        <dbReference type="Proteomes" id="UP000814243"/>
    </source>
</evidence>
<evidence type="ECO:0008006" key="11">
    <source>
        <dbReference type="Google" id="ProtNLM"/>
    </source>
</evidence>
<comment type="caution">
    <text evidence="9">The sequence shown here is derived from an EMBL/GenBank/DDBJ whole genome shotgun (WGS) entry which is preliminary data.</text>
</comment>
<accession>A0A922MF18</accession>
<dbReference type="Pfam" id="PF07776">
    <property type="entry name" value="zf-AD"/>
    <property type="match status" value="1"/>
</dbReference>
<evidence type="ECO:0000259" key="7">
    <source>
        <dbReference type="PROSITE" id="PS50950"/>
    </source>
</evidence>
<evidence type="ECO:0000313" key="9">
    <source>
        <dbReference type="EMBL" id="KAH9635444.1"/>
    </source>
</evidence>
<dbReference type="SMART" id="SM00692">
    <property type="entry name" value="DM3"/>
    <property type="match status" value="1"/>
</dbReference>
<dbReference type="PROSITE" id="PS51915">
    <property type="entry name" value="ZAD"/>
    <property type="match status" value="1"/>
</dbReference>
<proteinExistence type="predicted"/>
<evidence type="ECO:0000256" key="2">
    <source>
        <dbReference type="ARBA" id="ARBA00022771"/>
    </source>
</evidence>
<feature type="binding site" evidence="6">
    <location>
        <position position="100"/>
    </location>
    <ligand>
        <name>Zn(2+)</name>
        <dbReference type="ChEBI" id="CHEBI:29105"/>
    </ligand>
</feature>
<dbReference type="Pfam" id="PF05485">
    <property type="entry name" value="THAP"/>
    <property type="match status" value="1"/>
</dbReference>
<feature type="domain" description="THAP-type" evidence="7">
    <location>
        <begin position="1"/>
        <end position="89"/>
    </location>
</feature>
<evidence type="ECO:0000256" key="5">
    <source>
        <dbReference type="PROSITE-ProRule" id="PRU00309"/>
    </source>
</evidence>
<dbReference type="EMBL" id="JACEFF010000549">
    <property type="protein sequence ID" value="KAH9635444.1"/>
    <property type="molecule type" value="Genomic_DNA"/>
</dbReference>
<feature type="domain" description="ZAD" evidence="8">
    <location>
        <begin position="98"/>
        <end position="170"/>
    </location>
</feature>
<dbReference type="SUPFAM" id="SSF57716">
    <property type="entry name" value="Glucocorticoid receptor-like (DNA-binding domain)"/>
    <property type="match status" value="2"/>
</dbReference>
<name>A0A922MF18_SPOEX</name>
<dbReference type="PANTHER" id="PTHR46600">
    <property type="entry name" value="THAP DOMAIN-CONTAINING"/>
    <property type="match status" value="1"/>
</dbReference>
<evidence type="ECO:0000256" key="1">
    <source>
        <dbReference type="ARBA" id="ARBA00022723"/>
    </source>
</evidence>
<evidence type="ECO:0000256" key="6">
    <source>
        <dbReference type="PROSITE-ProRule" id="PRU01263"/>
    </source>
</evidence>
<feature type="binding site" evidence="6">
    <location>
        <position position="143"/>
    </location>
    <ligand>
        <name>Zn(2+)</name>
        <dbReference type="ChEBI" id="CHEBI:29105"/>
    </ligand>
</feature>
<dbReference type="InterPro" id="IPR026516">
    <property type="entry name" value="THAP1/10"/>
</dbReference>
<dbReference type="Gene3D" id="6.20.210.20">
    <property type="entry name" value="THAP domain"/>
    <property type="match status" value="1"/>
</dbReference>
<dbReference type="GO" id="GO:0008270">
    <property type="term" value="F:zinc ion binding"/>
    <property type="evidence" value="ECO:0007669"/>
    <property type="project" value="UniProtKB-UniRule"/>
</dbReference>
<feature type="binding site" evidence="6">
    <location>
        <position position="103"/>
    </location>
    <ligand>
        <name>Zn(2+)</name>
        <dbReference type="ChEBI" id="CHEBI:29105"/>
    </ligand>
</feature>
<evidence type="ECO:0000259" key="8">
    <source>
        <dbReference type="PROSITE" id="PS51915"/>
    </source>
</evidence>
<dbReference type="AlphaFoldDB" id="A0A922MF18"/>
<dbReference type="PROSITE" id="PS50950">
    <property type="entry name" value="ZF_THAP"/>
    <property type="match status" value="1"/>
</dbReference>
<reference evidence="9" key="1">
    <citation type="journal article" date="2021" name="G3 (Bethesda)">
        <title>Genome and transcriptome analysis of the beet armyworm Spodoptera exigua reveals targets for pest control. .</title>
        <authorList>
            <person name="Simon S."/>
            <person name="Breeschoten T."/>
            <person name="Jansen H.J."/>
            <person name="Dirks R.P."/>
            <person name="Schranz M.E."/>
            <person name="Ros V.I.D."/>
        </authorList>
    </citation>
    <scope>NUCLEOTIDE SEQUENCE</scope>
    <source>
        <strain evidence="9">TB_SE_WUR_2020</strain>
    </source>
</reference>
<feature type="binding site" evidence="6">
    <location>
        <position position="146"/>
    </location>
    <ligand>
        <name>Zn(2+)</name>
        <dbReference type="ChEBI" id="CHEBI:29105"/>
    </ligand>
</feature>
<sequence>MKCFIQNCVNSDKINKISDGRATTPHRITFHTFPKDPKQRAAWLESLCIPSFTVTPKHVICSEHFKEDDLYQTKLGTRRVKYGVVPVINYDQQQPASRVCKLCLRIDAKMYDLNEDSLNKMYQYVVGIEPRRDSKDRFPMNICWECKSRLQSAAAFKTKALTSDQLLQEHLNYKEELNITEISKLYREHNLKSNLIIKELYNYDYEAINSTESDTFVKTETKGYAIEEVIDESSQIDEIVIKNENNVTEDDRKAEIDIAPSNSQDKFETEAPKVNWNNIILVKTPTITDYQFNISVFENNTKMAEDDQAIDDTFDMNMDDGNDVEEKVVVENTIRRGRRKKEEATNNRWIV</sequence>
<dbReference type="SMART" id="SM00868">
    <property type="entry name" value="zf-AD"/>
    <property type="match status" value="1"/>
</dbReference>
<keyword evidence="1 6" id="KW-0479">Metal-binding</keyword>
<evidence type="ECO:0000256" key="3">
    <source>
        <dbReference type="ARBA" id="ARBA00022833"/>
    </source>
</evidence>
<dbReference type="InterPro" id="IPR012934">
    <property type="entry name" value="Znf_AD"/>
</dbReference>
<dbReference type="GO" id="GO:0043565">
    <property type="term" value="F:sequence-specific DNA binding"/>
    <property type="evidence" value="ECO:0007669"/>
    <property type="project" value="InterPro"/>
</dbReference>